<protein>
    <submittedName>
        <fullName evidence="6">MerR family transcriptional regulator</fullName>
    </submittedName>
</protein>
<evidence type="ECO:0000256" key="2">
    <source>
        <dbReference type="ARBA" id="ARBA00023015"/>
    </source>
</evidence>
<dbReference type="SUPFAM" id="SSF46955">
    <property type="entry name" value="Putative DNA-binding domain"/>
    <property type="match status" value="1"/>
</dbReference>
<keyword evidence="1" id="KW-0678">Repressor</keyword>
<organism evidence="6 7">
    <name type="scientific">Psychrobacillus psychrodurans</name>
    <dbReference type="NCBI Taxonomy" id="126157"/>
    <lineage>
        <taxon>Bacteria</taxon>
        <taxon>Bacillati</taxon>
        <taxon>Bacillota</taxon>
        <taxon>Bacilli</taxon>
        <taxon>Bacillales</taxon>
        <taxon>Bacillaceae</taxon>
        <taxon>Psychrobacillus</taxon>
    </lineage>
</organism>
<evidence type="ECO:0000313" key="6">
    <source>
        <dbReference type="EMBL" id="MCZ8532586.1"/>
    </source>
</evidence>
<dbReference type="Gene3D" id="1.10.1660.10">
    <property type="match status" value="1"/>
</dbReference>
<dbReference type="AlphaFoldDB" id="A0A9X3L774"/>
<dbReference type="PROSITE" id="PS00552">
    <property type="entry name" value="HTH_MERR_1"/>
    <property type="match status" value="1"/>
</dbReference>
<name>A0A9X3L774_9BACI</name>
<dbReference type="GO" id="GO:0003677">
    <property type="term" value="F:DNA binding"/>
    <property type="evidence" value="ECO:0007669"/>
    <property type="project" value="UniProtKB-KW"/>
</dbReference>
<evidence type="ECO:0000259" key="5">
    <source>
        <dbReference type="PROSITE" id="PS50937"/>
    </source>
</evidence>
<dbReference type="EMBL" id="JAMKBI010000002">
    <property type="protein sequence ID" value="MCZ8532586.1"/>
    <property type="molecule type" value="Genomic_DNA"/>
</dbReference>
<evidence type="ECO:0000256" key="4">
    <source>
        <dbReference type="ARBA" id="ARBA00023163"/>
    </source>
</evidence>
<evidence type="ECO:0000256" key="3">
    <source>
        <dbReference type="ARBA" id="ARBA00023125"/>
    </source>
</evidence>
<keyword evidence="3" id="KW-0238">DNA-binding</keyword>
<dbReference type="InterPro" id="IPR000551">
    <property type="entry name" value="MerR-type_HTH_dom"/>
</dbReference>
<feature type="domain" description="HTH merR-type" evidence="5">
    <location>
        <begin position="5"/>
        <end position="74"/>
    </location>
</feature>
<dbReference type="Proteomes" id="UP001152172">
    <property type="component" value="Unassembled WGS sequence"/>
</dbReference>
<dbReference type="Pfam" id="PF13411">
    <property type="entry name" value="MerR_1"/>
    <property type="match status" value="1"/>
</dbReference>
<proteinExistence type="predicted"/>
<evidence type="ECO:0000313" key="7">
    <source>
        <dbReference type="Proteomes" id="UP001152172"/>
    </source>
</evidence>
<dbReference type="PROSITE" id="PS50937">
    <property type="entry name" value="HTH_MERR_2"/>
    <property type="match status" value="1"/>
</dbReference>
<dbReference type="GO" id="GO:0003700">
    <property type="term" value="F:DNA-binding transcription factor activity"/>
    <property type="evidence" value="ECO:0007669"/>
    <property type="project" value="InterPro"/>
</dbReference>
<dbReference type="InterPro" id="IPR009061">
    <property type="entry name" value="DNA-bd_dom_put_sf"/>
</dbReference>
<accession>A0A9X3L774</accession>
<keyword evidence="2" id="KW-0805">Transcription regulation</keyword>
<evidence type="ECO:0000256" key="1">
    <source>
        <dbReference type="ARBA" id="ARBA00022491"/>
    </source>
</evidence>
<dbReference type="PANTHER" id="PTHR30204:SF69">
    <property type="entry name" value="MERR-FAMILY TRANSCRIPTIONAL REGULATOR"/>
    <property type="match status" value="1"/>
</dbReference>
<keyword evidence="4" id="KW-0804">Transcription</keyword>
<keyword evidence="7" id="KW-1185">Reference proteome</keyword>
<sequence>MKKQKLSSGEIARICNLNKKTLFYYDQINLLKPAIVEDNGYRYYTLDQIDRLSKIKALQSVGFSLAEIKQQLYVNDISEGIATLNRQKQIIEEKANELVAVKNTMDLKILELEHYNHIGINQVYIKDFNEEWLYVDNPSPQEEIIANYLFDGYHFGIMLGIKDYPAEKIEITKYKHMDNAKKANFKKEKGRYVGIYFISGEDHIIADALKAMTRIQQNGYSMEGQAFVKDIASDFVNFEHGNIPFQMTLKLTDCKVK</sequence>
<dbReference type="RefSeq" id="WP_269921134.1">
    <property type="nucleotide sequence ID" value="NZ_JAMKBI010000002.1"/>
</dbReference>
<reference evidence="6" key="1">
    <citation type="submission" date="2022-05" db="EMBL/GenBank/DDBJ databases">
        <authorList>
            <person name="Colautti A."/>
            <person name="Iacumin L."/>
        </authorList>
    </citation>
    <scope>NUCLEOTIDE SEQUENCE</scope>
    <source>
        <strain evidence="6">DSM 30747</strain>
    </source>
</reference>
<gene>
    <name evidence="6" type="ORF">M9R61_04390</name>
</gene>
<comment type="caution">
    <text evidence="6">The sequence shown here is derived from an EMBL/GenBank/DDBJ whole genome shotgun (WGS) entry which is preliminary data.</text>
</comment>
<dbReference type="InterPro" id="IPR047057">
    <property type="entry name" value="MerR_fam"/>
</dbReference>
<dbReference type="SMART" id="SM00422">
    <property type="entry name" value="HTH_MERR"/>
    <property type="match status" value="1"/>
</dbReference>
<dbReference type="PANTHER" id="PTHR30204">
    <property type="entry name" value="REDOX-CYCLING DRUG-SENSING TRANSCRIPTIONAL ACTIVATOR SOXR"/>
    <property type="match status" value="1"/>
</dbReference>